<keyword evidence="5" id="KW-1185">Reference proteome</keyword>
<sequence length="209" mass="24519">MYKNYKIGSDGTPKYNGGNYRIAPERRFTKNTPEWERRLRSDTLKLHRRRTKKQENVFTLKVKHVLYAFVVIIFISVIGKFDTNIISKTESVKYVDMALDSAFTDVGNHIIKPSEGNMFLHINLSLENKLNSTNKININEFILTDENNNKYNVFYLNNAKNIETIDLESNSKIVDTITFEMPINYRGELELLFENDNDYNRTITKFNIK</sequence>
<keyword evidence="1" id="KW-0732">Signal</keyword>
<dbReference type="AlphaFoldDB" id="A0A371J2X1"/>
<dbReference type="Gene3D" id="2.60.40.1240">
    <property type="match status" value="1"/>
</dbReference>
<keyword evidence="2" id="KW-1133">Transmembrane helix</keyword>
<keyword evidence="2" id="KW-0472">Membrane</keyword>
<reference evidence="4 5" key="1">
    <citation type="journal article" date="2017" name="Genome Announc.">
        <title>Draft Genome Sequence of Romboutsia weinsteinii sp. nov. Strain CCRI-19649(T) Isolated from Surface Water.</title>
        <authorList>
            <person name="Maheux A.F."/>
            <person name="Boudreau D.K."/>
            <person name="Berube E."/>
            <person name="Boissinot M."/>
            <person name="Cantin P."/>
            <person name="Raymond F."/>
            <person name="Corbeil J."/>
            <person name="Omar R.F."/>
            <person name="Bergeron M.G."/>
        </authorList>
    </citation>
    <scope>NUCLEOTIDE SEQUENCE [LARGE SCALE GENOMIC DNA]</scope>
    <source>
        <strain evidence="4 5">CCRI-19649</strain>
    </source>
</reference>
<dbReference type="EMBL" id="NOJY02000017">
    <property type="protein sequence ID" value="RDY27006.1"/>
    <property type="molecule type" value="Genomic_DNA"/>
</dbReference>
<keyword evidence="2" id="KW-0812">Transmembrane</keyword>
<name>A0A371J2X1_9FIRM</name>
<gene>
    <name evidence="4" type="ORF">CHL78_011085</name>
</gene>
<dbReference type="Pfam" id="PF11611">
    <property type="entry name" value="DUF4352"/>
    <property type="match status" value="1"/>
</dbReference>
<evidence type="ECO:0000256" key="2">
    <source>
        <dbReference type="SAM" id="Phobius"/>
    </source>
</evidence>
<feature type="domain" description="DUF4352" evidence="3">
    <location>
        <begin position="89"/>
        <end position="196"/>
    </location>
</feature>
<comment type="caution">
    <text evidence="4">The sequence shown here is derived from an EMBL/GenBank/DDBJ whole genome shotgun (WGS) entry which is preliminary data.</text>
</comment>
<organism evidence="4 5">
    <name type="scientific">Romboutsia weinsteinii</name>
    <dbReference type="NCBI Taxonomy" id="2020949"/>
    <lineage>
        <taxon>Bacteria</taxon>
        <taxon>Bacillati</taxon>
        <taxon>Bacillota</taxon>
        <taxon>Clostridia</taxon>
        <taxon>Peptostreptococcales</taxon>
        <taxon>Peptostreptococcaceae</taxon>
        <taxon>Romboutsia</taxon>
    </lineage>
</organism>
<dbReference type="Proteomes" id="UP000215694">
    <property type="component" value="Unassembled WGS sequence"/>
</dbReference>
<proteinExistence type="predicted"/>
<protein>
    <submittedName>
        <fullName evidence="4">DUF4352 domain-containing protein</fullName>
    </submittedName>
</protein>
<dbReference type="RefSeq" id="WP_094366928.1">
    <property type="nucleotide sequence ID" value="NZ_NOJY02000017.1"/>
</dbReference>
<evidence type="ECO:0000259" key="3">
    <source>
        <dbReference type="Pfam" id="PF11611"/>
    </source>
</evidence>
<evidence type="ECO:0000313" key="5">
    <source>
        <dbReference type="Proteomes" id="UP000215694"/>
    </source>
</evidence>
<accession>A0A371J2X1</accession>
<feature type="transmembrane region" description="Helical" evidence="2">
    <location>
        <begin position="58"/>
        <end position="79"/>
    </location>
</feature>
<dbReference type="OrthoDB" id="9910269at2"/>
<evidence type="ECO:0000256" key="1">
    <source>
        <dbReference type="ARBA" id="ARBA00022729"/>
    </source>
</evidence>
<evidence type="ECO:0000313" key="4">
    <source>
        <dbReference type="EMBL" id="RDY27006.1"/>
    </source>
</evidence>
<dbReference type="InterPro" id="IPR029051">
    <property type="entry name" value="DUF4352"/>
</dbReference>
<dbReference type="InterPro" id="IPR029050">
    <property type="entry name" value="Immunoprotect_excell_Ig-like"/>
</dbReference>